<dbReference type="RefSeq" id="WP_377388352.1">
    <property type="nucleotide sequence ID" value="NZ_JBHUIX010000005.1"/>
</dbReference>
<feature type="signal peptide" evidence="1">
    <location>
        <begin position="1"/>
        <end position="25"/>
    </location>
</feature>
<dbReference type="Proteomes" id="UP001597413">
    <property type="component" value="Unassembled WGS sequence"/>
</dbReference>
<proteinExistence type="predicted"/>
<accession>A0ABW5A7X9</accession>
<comment type="caution">
    <text evidence="2">The sequence shown here is derived from an EMBL/GenBank/DDBJ whole genome shotgun (WGS) entry which is preliminary data.</text>
</comment>
<sequence length="51" mass="5266">MSRPFTPALPITLTALLLCVTLAGCAEKIGQCEGGVDDLSTMSNVVVDNPC</sequence>
<evidence type="ECO:0000256" key="1">
    <source>
        <dbReference type="SAM" id="SignalP"/>
    </source>
</evidence>
<organism evidence="2 3">
    <name type="scientific">Rhodobacter lacus</name>
    <dbReference type="NCBI Taxonomy" id="1641972"/>
    <lineage>
        <taxon>Bacteria</taxon>
        <taxon>Pseudomonadati</taxon>
        <taxon>Pseudomonadota</taxon>
        <taxon>Alphaproteobacteria</taxon>
        <taxon>Rhodobacterales</taxon>
        <taxon>Rhodobacter group</taxon>
        <taxon>Rhodobacter</taxon>
    </lineage>
</organism>
<reference evidence="3" key="1">
    <citation type="journal article" date="2019" name="Int. J. Syst. Evol. Microbiol.">
        <title>The Global Catalogue of Microorganisms (GCM) 10K type strain sequencing project: providing services to taxonomists for standard genome sequencing and annotation.</title>
        <authorList>
            <consortium name="The Broad Institute Genomics Platform"/>
            <consortium name="The Broad Institute Genome Sequencing Center for Infectious Disease"/>
            <person name="Wu L."/>
            <person name="Ma J."/>
        </authorList>
    </citation>
    <scope>NUCLEOTIDE SEQUENCE [LARGE SCALE GENOMIC DNA]</scope>
    <source>
        <strain evidence="3">CCUG 55131</strain>
    </source>
</reference>
<evidence type="ECO:0000313" key="2">
    <source>
        <dbReference type="EMBL" id="MFD2173664.1"/>
    </source>
</evidence>
<keyword evidence="3" id="KW-1185">Reference proteome</keyword>
<keyword evidence="1" id="KW-0732">Signal</keyword>
<dbReference type="PROSITE" id="PS51257">
    <property type="entry name" value="PROKAR_LIPOPROTEIN"/>
    <property type="match status" value="1"/>
</dbReference>
<protein>
    <submittedName>
        <fullName evidence="2">Uncharacterized protein</fullName>
    </submittedName>
</protein>
<evidence type="ECO:0000313" key="3">
    <source>
        <dbReference type="Proteomes" id="UP001597413"/>
    </source>
</evidence>
<name>A0ABW5A7X9_9RHOB</name>
<gene>
    <name evidence="2" type="ORF">ACFSM0_06150</name>
</gene>
<dbReference type="EMBL" id="JBHUIX010000005">
    <property type="protein sequence ID" value="MFD2173664.1"/>
    <property type="molecule type" value="Genomic_DNA"/>
</dbReference>
<feature type="chain" id="PRO_5045104419" evidence="1">
    <location>
        <begin position="26"/>
        <end position="51"/>
    </location>
</feature>